<dbReference type="PANTHER" id="PTHR33055:SF15">
    <property type="entry name" value="TRANSPOSASE-RELATED"/>
    <property type="match status" value="1"/>
</dbReference>
<keyword evidence="1" id="KW-0175">Coiled coil</keyword>
<dbReference type="PANTHER" id="PTHR33055">
    <property type="entry name" value="TRANSPOSASE FOR INSERTION SEQUENCE ELEMENT IS1111A"/>
    <property type="match status" value="1"/>
</dbReference>
<evidence type="ECO:0000313" key="5">
    <source>
        <dbReference type="EMBL" id="GFP32217.1"/>
    </source>
</evidence>
<feature type="domain" description="Transposase IS110-like N-terminal" evidence="3">
    <location>
        <begin position="9"/>
        <end position="152"/>
    </location>
</feature>
<dbReference type="AlphaFoldDB" id="A0A6V8PJ04"/>
<evidence type="ECO:0000256" key="1">
    <source>
        <dbReference type="SAM" id="Coils"/>
    </source>
</evidence>
<organism evidence="5 6">
    <name type="scientific">Candidatus Hakubella thermalkaliphila</name>
    <dbReference type="NCBI Taxonomy" id="2754717"/>
    <lineage>
        <taxon>Bacteria</taxon>
        <taxon>Bacillati</taxon>
        <taxon>Actinomycetota</taxon>
        <taxon>Actinomycetota incertae sedis</taxon>
        <taxon>Candidatus Hakubellales</taxon>
        <taxon>Candidatus Hakubellaceae</taxon>
        <taxon>Candidatus Hakubella</taxon>
    </lineage>
</organism>
<feature type="coiled-coil region" evidence="1">
    <location>
        <begin position="190"/>
        <end position="236"/>
    </location>
</feature>
<feature type="domain" description="Transposase IS116/IS110/IS902 C-terminal" evidence="4">
    <location>
        <begin position="250"/>
        <end position="334"/>
    </location>
</feature>
<name>A0A6V8PJ04_9ACTN</name>
<dbReference type="InterPro" id="IPR047650">
    <property type="entry name" value="Transpos_IS110"/>
</dbReference>
<dbReference type="InterPro" id="IPR003346">
    <property type="entry name" value="Transposase_20"/>
</dbReference>
<evidence type="ECO:0000256" key="2">
    <source>
        <dbReference type="SAM" id="MobiDB-lite"/>
    </source>
</evidence>
<dbReference type="GO" id="GO:0004803">
    <property type="term" value="F:transposase activity"/>
    <property type="evidence" value="ECO:0007669"/>
    <property type="project" value="InterPro"/>
</dbReference>
<gene>
    <name evidence="5" type="ORF">HKBW3S42_00522</name>
</gene>
<accession>A0A6V8PJ04</accession>
<dbReference type="InterPro" id="IPR002525">
    <property type="entry name" value="Transp_IS110-like_N"/>
</dbReference>
<evidence type="ECO:0000259" key="4">
    <source>
        <dbReference type="Pfam" id="PF02371"/>
    </source>
</evidence>
<dbReference type="Proteomes" id="UP000568877">
    <property type="component" value="Unassembled WGS sequence"/>
</dbReference>
<protein>
    <submittedName>
        <fullName evidence="5">Uncharacterized protein</fullName>
    </submittedName>
</protein>
<dbReference type="Pfam" id="PF01548">
    <property type="entry name" value="DEDD_Tnp_IS110"/>
    <property type="match status" value="1"/>
</dbReference>
<proteinExistence type="predicted"/>
<dbReference type="NCBIfam" id="NF033542">
    <property type="entry name" value="transpos_IS110"/>
    <property type="match status" value="1"/>
</dbReference>
<dbReference type="GO" id="GO:0006313">
    <property type="term" value="P:DNA transposition"/>
    <property type="evidence" value="ECO:0007669"/>
    <property type="project" value="InterPro"/>
</dbReference>
<evidence type="ECO:0000259" key="3">
    <source>
        <dbReference type="Pfam" id="PF01548"/>
    </source>
</evidence>
<reference evidence="5 6" key="1">
    <citation type="journal article" date="2020" name="Front. Microbiol.">
        <title>Single-cell genomics of novel Actinobacteria with the Wood-Ljungdahl pathway discovered in a serpentinizing system.</title>
        <authorList>
            <person name="Merino N."/>
            <person name="Kawai M."/>
            <person name="Boyd E.S."/>
            <person name="Colman D.R."/>
            <person name="McGlynn S.E."/>
            <person name="Nealson K.H."/>
            <person name="Kurokawa K."/>
            <person name="Hongoh Y."/>
        </authorList>
    </citation>
    <scope>NUCLEOTIDE SEQUENCE [LARGE SCALE GENOMIC DNA]</scope>
    <source>
        <strain evidence="5 6">S42</strain>
    </source>
</reference>
<dbReference type="GO" id="GO:0003677">
    <property type="term" value="F:DNA binding"/>
    <property type="evidence" value="ECO:0007669"/>
    <property type="project" value="InterPro"/>
</dbReference>
<evidence type="ECO:0000313" key="6">
    <source>
        <dbReference type="Proteomes" id="UP000568877"/>
    </source>
</evidence>
<sequence>MEVLYKRCCGLDVHKRSITACLITPEGRKMRTFGTMTEDLLELADWLTKEGCTHVAMESTGVYWKPVYNLLEGLGMDLLVVNARHIKAVPGRKTDVADAEWIADLLRHGLLRGSFIPDKEQRELRELVRYRQSLIRERVAEANRIQKVLEGANIKLGSVASDILGKSGRSMLKAIISGTDDPSLLAAMAKGRLKNKTAELKRALRGLLDQHQRKLLATQMRHIEFLDQEIEDLSEEIKKRMHPFEEAIALVDEIPGIGRRVAEQVLAETGLNMERFPTDAHIASWAGVAPGNNESAGKRKSGKSNKGNKWLKATLVEAANVTSRTKDTYLSAQYHRLAARRGKKRAALAVAHTILVIIYHMLKKGTSYQELGANYFDKRDEKAVVLRSLKRLEALGYKVVLEAA</sequence>
<dbReference type="EMBL" id="BLSA01000044">
    <property type="protein sequence ID" value="GFP32217.1"/>
    <property type="molecule type" value="Genomic_DNA"/>
</dbReference>
<dbReference type="Pfam" id="PF02371">
    <property type="entry name" value="Transposase_20"/>
    <property type="match status" value="1"/>
</dbReference>
<feature type="region of interest" description="Disordered" evidence="2">
    <location>
        <begin position="287"/>
        <end position="306"/>
    </location>
</feature>
<comment type="caution">
    <text evidence="5">The sequence shown here is derived from an EMBL/GenBank/DDBJ whole genome shotgun (WGS) entry which is preliminary data.</text>
</comment>